<gene>
    <name evidence="6" type="ORF">OVA965_LOCUS42563</name>
    <name evidence="7" type="ORF">TMI583_LOCUS44509</name>
</gene>
<reference evidence="6" key="1">
    <citation type="submission" date="2021-02" db="EMBL/GenBank/DDBJ databases">
        <authorList>
            <person name="Nowell W R."/>
        </authorList>
    </citation>
    <scope>NUCLEOTIDE SEQUENCE</scope>
</reference>
<evidence type="ECO:0000256" key="3">
    <source>
        <dbReference type="ARBA" id="ARBA00022989"/>
    </source>
</evidence>
<evidence type="ECO:0000256" key="1">
    <source>
        <dbReference type="ARBA" id="ARBA00004141"/>
    </source>
</evidence>
<dbReference type="Proteomes" id="UP000677228">
    <property type="component" value="Unassembled WGS sequence"/>
</dbReference>
<dbReference type="EMBL" id="CAJOBA010076870">
    <property type="protein sequence ID" value="CAF4422200.1"/>
    <property type="molecule type" value="Genomic_DNA"/>
</dbReference>
<keyword evidence="2 5" id="KW-0812">Transmembrane</keyword>
<dbReference type="EMBL" id="CAJNOK010052717">
    <property type="protein sequence ID" value="CAF1609144.1"/>
    <property type="molecule type" value="Genomic_DNA"/>
</dbReference>
<accession>A0A8S2G5S4</accession>
<evidence type="ECO:0000313" key="6">
    <source>
        <dbReference type="EMBL" id="CAF1609144.1"/>
    </source>
</evidence>
<dbReference type="Proteomes" id="UP000682733">
    <property type="component" value="Unassembled WGS sequence"/>
</dbReference>
<feature type="transmembrane region" description="Helical" evidence="5">
    <location>
        <begin position="78"/>
        <end position="95"/>
    </location>
</feature>
<dbReference type="PANTHER" id="PTHR15371">
    <property type="entry name" value="TIM23"/>
    <property type="match status" value="1"/>
</dbReference>
<keyword evidence="4 5" id="KW-0472">Membrane</keyword>
<sequence>FSFDFVSNMDSQEPKRGGFSLFGSYNVNENKNNVPVYATPGANAISPYLNFDPQILNPSGSKFILPEGQKERRGRLELMFFTIGGSFMGSFAGLYRGLRETKDLSGAVRTSSIINYVSRQGASTASAVGSIALIYSLIGTIISYGRGVDDELNTLASGTLAGLAYRSTSGLKGAARGGLAGFAIASACVLATSRDRLKQYM</sequence>
<evidence type="ECO:0000256" key="5">
    <source>
        <dbReference type="SAM" id="Phobius"/>
    </source>
</evidence>
<proteinExistence type="predicted"/>
<dbReference type="Pfam" id="PF02466">
    <property type="entry name" value="Tim17"/>
    <property type="match status" value="1"/>
</dbReference>
<comment type="caution">
    <text evidence="6">The sequence shown here is derived from an EMBL/GenBank/DDBJ whole genome shotgun (WGS) entry which is preliminary data.</text>
</comment>
<dbReference type="GO" id="GO:0008320">
    <property type="term" value="F:protein transmembrane transporter activity"/>
    <property type="evidence" value="ECO:0007669"/>
    <property type="project" value="TreeGrafter"/>
</dbReference>
<feature type="transmembrane region" description="Helical" evidence="5">
    <location>
        <begin position="173"/>
        <end position="192"/>
    </location>
</feature>
<dbReference type="GO" id="GO:0030150">
    <property type="term" value="P:protein import into mitochondrial matrix"/>
    <property type="evidence" value="ECO:0007669"/>
    <property type="project" value="TreeGrafter"/>
</dbReference>
<dbReference type="PANTHER" id="PTHR15371:SF0">
    <property type="entry name" value="SD19278P"/>
    <property type="match status" value="1"/>
</dbReference>
<evidence type="ECO:0000256" key="2">
    <source>
        <dbReference type="ARBA" id="ARBA00022692"/>
    </source>
</evidence>
<organism evidence="6 8">
    <name type="scientific">Didymodactylos carnosus</name>
    <dbReference type="NCBI Taxonomy" id="1234261"/>
    <lineage>
        <taxon>Eukaryota</taxon>
        <taxon>Metazoa</taxon>
        <taxon>Spiralia</taxon>
        <taxon>Gnathifera</taxon>
        <taxon>Rotifera</taxon>
        <taxon>Eurotatoria</taxon>
        <taxon>Bdelloidea</taxon>
        <taxon>Philodinida</taxon>
        <taxon>Philodinidae</taxon>
        <taxon>Didymodactylos</taxon>
    </lineage>
</organism>
<evidence type="ECO:0000313" key="7">
    <source>
        <dbReference type="EMBL" id="CAF4422200.1"/>
    </source>
</evidence>
<feature type="non-terminal residue" evidence="6">
    <location>
        <position position="1"/>
    </location>
</feature>
<keyword evidence="3 5" id="KW-1133">Transmembrane helix</keyword>
<dbReference type="GO" id="GO:0005744">
    <property type="term" value="C:TIM23 mitochondrial import inner membrane translocase complex"/>
    <property type="evidence" value="ECO:0007669"/>
    <property type="project" value="TreeGrafter"/>
</dbReference>
<name>A0A8S2G5S4_9BILA</name>
<evidence type="ECO:0000313" key="8">
    <source>
        <dbReference type="Proteomes" id="UP000677228"/>
    </source>
</evidence>
<evidence type="ECO:0000256" key="4">
    <source>
        <dbReference type="ARBA" id="ARBA00023136"/>
    </source>
</evidence>
<protein>
    <recommendedName>
        <fullName evidence="9">Mitochondrial import inner membrane translocase subunit TIM23</fullName>
    </recommendedName>
</protein>
<evidence type="ECO:0008006" key="9">
    <source>
        <dbReference type="Google" id="ProtNLM"/>
    </source>
</evidence>
<comment type="subcellular location">
    <subcellularLocation>
        <location evidence="1">Membrane</location>
        <topology evidence="1">Multi-pass membrane protein</topology>
    </subcellularLocation>
</comment>
<dbReference type="AlphaFoldDB" id="A0A8S2G5S4"/>
<dbReference type="InterPro" id="IPR045238">
    <property type="entry name" value="Tim23-like"/>
</dbReference>